<comment type="caution">
    <text evidence="18">The sequence shown here is derived from an EMBL/GenBank/DDBJ whole genome shotgun (WGS) entry which is preliminary data.</text>
</comment>
<dbReference type="GO" id="GO:0004806">
    <property type="term" value="F:triacylglycerol lipase activity"/>
    <property type="evidence" value="ECO:0007669"/>
    <property type="project" value="UniProtKB-EC"/>
</dbReference>
<feature type="region of interest" description="Disordered" evidence="17">
    <location>
        <begin position="542"/>
        <end position="607"/>
    </location>
</feature>
<protein>
    <recommendedName>
        <fullName evidence="5">triacylglycerol lipase</fullName>
        <ecNumber evidence="5">3.1.1.3</ecNumber>
    </recommendedName>
    <alternativeName>
        <fullName evidence="16">Autophagy-related protein 15</fullName>
    </alternativeName>
</protein>
<evidence type="ECO:0000256" key="15">
    <source>
        <dbReference type="ARBA" id="ARBA00023180"/>
    </source>
</evidence>
<keyword evidence="13" id="KW-0443">Lipid metabolism</keyword>
<keyword evidence="9" id="KW-0442">Lipid degradation</keyword>
<keyword evidence="7" id="KW-0967">Endosome</keyword>
<evidence type="ECO:0000256" key="7">
    <source>
        <dbReference type="ARBA" id="ARBA00022753"/>
    </source>
</evidence>
<organism evidence="18 19">
    <name type="scientific">Carpinus fangiana</name>
    <dbReference type="NCBI Taxonomy" id="176857"/>
    <lineage>
        <taxon>Eukaryota</taxon>
        <taxon>Viridiplantae</taxon>
        <taxon>Streptophyta</taxon>
        <taxon>Embryophyta</taxon>
        <taxon>Tracheophyta</taxon>
        <taxon>Spermatophyta</taxon>
        <taxon>Magnoliopsida</taxon>
        <taxon>eudicotyledons</taxon>
        <taxon>Gunneridae</taxon>
        <taxon>Pentapetalae</taxon>
        <taxon>rosids</taxon>
        <taxon>fabids</taxon>
        <taxon>Fagales</taxon>
        <taxon>Betulaceae</taxon>
        <taxon>Carpinus</taxon>
    </lineage>
</organism>
<dbReference type="GO" id="GO:0032585">
    <property type="term" value="C:multivesicular body membrane"/>
    <property type="evidence" value="ECO:0007669"/>
    <property type="project" value="UniProtKB-SubCell"/>
</dbReference>
<proteinExistence type="predicted"/>
<comment type="subunit">
    <text evidence="4">Binds to both phosphatidylinositol (PI) and phosphatidylinositol 3,5-bisphosphate (PIP2).</text>
</comment>
<evidence type="ECO:0000256" key="1">
    <source>
        <dbReference type="ARBA" id="ARBA00001024"/>
    </source>
</evidence>
<keyword evidence="11" id="KW-1133">Transmembrane helix</keyword>
<dbReference type="EMBL" id="VIBQ01000010">
    <property type="protein sequence ID" value="KAB8338976.1"/>
    <property type="molecule type" value="Genomic_DNA"/>
</dbReference>
<dbReference type="Gene3D" id="3.40.50.1820">
    <property type="entry name" value="alpha/beta hydrolase"/>
    <property type="match status" value="1"/>
</dbReference>
<keyword evidence="8" id="KW-0378">Hydrolase</keyword>
<keyword evidence="19" id="KW-1185">Reference proteome</keyword>
<sequence>MTASRNELLTVSAGRIATLLLLPFLFTYAYARNVAPVLAGPQLPLIPQPAGSEGGYEHNFRLRHIFHHGGRQFPQLARRLDIAPDAELLMMSDDDISPSRAPKTYRLRFQSTYIQRLADRRRERMHYLLDAGRERGQPLDLAASEWTTDEVNGPNVTDHQTVLDMARIAANAYAENNKSSEWYDIGDRFHYANDFGWESDGLRGHIFVDDLNRTAIVSIKGTSLGLFDGIGSVHRDKENDNLFFSCCCGQGGESILYHAVCDCQTASYTCNSTCLTQNLRKKHQYYYSALDLYQNVTELYPKAEVWMVGHSLGGSVSSLVGLTYGRPVVTFEAPGEAMAAKRLGLPVPPGFRVGDEEPQYGTGAYHFGHTADPLFLGTCNGYPCSWWGYAMQSVCHTGFECVYNTTRDKNWTPALQYHKIITVIEDVIKFYDTPAQCKPVRDCIDCYKWKYKESNRSDTTTTKLSTTRFTQTRTETCKTPGWWGCLDEPSTATPTPTSTCHTPGWFGCKDPVTSTAVITTDSTSTTSKTTCKSPGWFGCNDPTTTSQDQASSTFPKHEIGQSPSPPTSALPTSTSSCARPGLFWGCKDKAEPGSSPRLATAEATLRR</sequence>
<keyword evidence="15" id="KW-0325">Glycoprotein</keyword>
<gene>
    <name evidence="18" type="ORF">FH972_021915</name>
</gene>
<evidence type="ECO:0000256" key="13">
    <source>
        <dbReference type="ARBA" id="ARBA00023098"/>
    </source>
</evidence>
<feature type="compositionally biased region" description="Polar residues" evidence="17">
    <location>
        <begin position="542"/>
        <end position="554"/>
    </location>
</feature>
<dbReference type="CDD" id="cd00519">
    <property type="entry name" value="Lipase_3"/>
    <property type="match status" value="1"/>
</dbReference>
<dbReference type="Pfam" id="PF26363">
    <property type="entry name" value="Phospholipase-like"/>
    <property type="match status" value="1"/>
</dbReference>
<name>A0A5N6KQQ0_9ROSI</name>
<dbReference type="GO" id="GO:0004620">
    <property type="term" value="F:phospholipase activity"/>
    <property type="evidence" value="ECO:0007669"/>
    <property type="project" value="TreeGrafter"/>
</dbReference>
<dbReference type="GO" id="GO:0005775">
    <property type="term" value="C:vacuolar lumen"/>
    <property type="evidence" value="ECO:0007669"/>
    <property type="project" value="TreeGrafter"/>
</dbReference>
<reference evidence="18 19" key="1">
    <citation type="submission" date="2019-06" db="EMBL/GenBank/DDBJ databases">
        <title>A chromosomal-level reference genome of Carpinus fangiana (Coryloideae, Betulaceae).</title>
        <authorList>
            <person name="Yang X."/>
            <person name="Wang Z."/>
            <person name="Zhang L."/>
            <person name="Hao G."/>
            <person name="Liu J."/>
            <person name="Yang Y."/>
        </authorList>
    </citation>
    <scope>NUCLEOTIDE SEQUENCE [LARGE SCALE GENOMIC DNA]</scope>
    <source>
        <strain evidence="18">Cfa_2016G</strain>
        <tissue evidence="18">Leaf</tissue>
    </source>
</reference>
<evidence type="ECO:0000256" key="12">
    <source>
        <dbReference type="ARBA" id="ARBA00023006"/>
    </source>
</evidence>
<evidence type="ECO:0000256" key="9">
    <source>
        <dbReference type="ARBA" id="ARBA00022963"/>
    </source>
</evidence>
<dbReference type="PANTHER" id="PTHR47175:SF2">
    <property type="entry name" value="LIPASE ATG15-RELATED"/>
    <property type="match status" value="1"/>
</dbReference>
<keyword evidence="14" id="KW-0472">Membrane</keyword>
<accession>A0A5N6KQQ0</accession>
<keyword evidence="12" id="KW-0072">Autophagy</keyword>
<dbReference type="GO" id="GO:0046461">
    <property type="term" value="P:neutral lipid catabolic process"/>
    <property type="evidence" value="ECO:0007669"/>
    <property type="project" value="TreeGrafter"/>
</dbReference>
<dbReference type="GO" id="GO:0006660">
    <property type="term" value="P:phosphatidylserine catabolic process"/>
    <property type="evidence" value="ECO:0007669"/>
    <property type="project" value="TreeGrafter"/>
</dbReference>
<dbReference type="OrthoDB" id="58570at2759"/>
<dbReference type="AlphaFoldDB" id="A0A5N6KQQ0"/>
<evidence type="ECO:0000256" key="5">
    <source>
        <dbReference type="ARBA" id="ARBA00013279"/>
    </source>
</evidence>
<dbReference type="EC" id="3.1.1.3" evidence="5"/>
<comment type="catalytic activity">
    <reaction evidence="1">
        <text>a triacylglycerol + H2O = a diacylglycerol + a fatty acid + H(+)</text>
        <dbReference type="Rhea" id="RHEA:12044"/>
        <dbReference type="ChEBI" id="CHEBI:15377"/>
        <dbReference type="ChEBI" id="CHEBI:15378"/>
        <dbReference type="ChEBI" id="CHEBI:17855"/>
        <dbReference type="ChEBI" id="CHEBI:18035"/>
        <dbReference type="ChEBI" id="CHEBI:28868"/>
        <dbReference type="EC" id="3.1.1.3"/>
    </reaction>
</comment>
<dbReference type="InterPro" id="IPR050805">
    <property type="entry name" value="ATG15_Lipase"/>
</dbReference>
<evidence type="ECO:0000256" key="2">
    <source>
        <dbReference type="ARBA" id="ARBA00004270"/>
    </source>
</evidence>
<keyword evidence="6" id="KW-0812">Transmembrane</keyword>
<evidence type="ECO:0000256" key="10">
    <source>
        <dbReference type="ARBA" id="ARBA00022968"/>
    </source>
</evidence>
<evidence type="ECO:0000256" key="16">
    <source>
        <dbReference type="ARBA" id="ARBA00029828"/>
    </source>
</evidence>
<dbReference type="PANTHER" id="PTHR47175">
    <property type="entry name" value="LIPASE ATG15-RELATED"/>
    <property type="match status" value="1"/>
</dbReference>
<dbReference type="Proteomes" id="UP000327013">
    <property type="component" value="Unassembled WGS sequence"/>
</dbReference>
<evidence type="ECO:0000256" key="14">
    <source>
        <dbReference type="ARBA" id="ARBA00023136"/>
    </source>
</evidence>
<dbReference type="SUPFAM" id="SSF53474">
    <property type="entry name" value="alpha/beta-Hydrolases"/>
    <property type="match status" value="1"/>
</dbReference>
<evidence type="ECO:0000313" key="19">
    <source>
        <dbReference type="Proteomes" id="UP000327013"/>
    </source>
</evidence>
<dbReference type="GO" id="GO:0034727">
    <property type="term" value="P:piecemeal microautophagy of the nucleus"/>
    <property type="evidence" value="ECO:0007669"/>
    <property type="project" value="TreeGrafter"/>
</dbReference>
<evidence type="ECO:0000256" key="4">
    <source>
        <dbReference type="ARBA" id="ARBA00011137"/>
    </source>
</evidence>
<evidence type="ECO:0000256" key="3">
    <source>
        <dbReference type="ARBA" id="ARBA00004343"/>
    </source>
</evidence>
<keyword evidence="10" id="KW-0735">Signal-anchor</keyword>
<dbReference type="GO" id="GO:0034496">
    <property type="term" value="P:multivesicular body membrane disassembly"/>
    <property type="evidence" value="ECO:0007669"/>
    <property type="project" value="TreeGrafter"/>
</dbReference>
<evidence type="ECO:0000256" key="17">
    <source>
        <dbReference type="SAM" id="MobiDB-lite"/>
    </source>
</evidence>
<evidence type="ECO:0000313" key="18">
    <source>
        <dbReference type="EMBL" id="KAB8338976.1"/>
    </source>
</evidence>
<evidence type="ECO:0000256" key="8">
    <source>
        <dbReference type="ARBA" id="ARBA00022801"/>
    </source>
</evidence>
<evidence type="ECO:0000256" key="11">
    <source>
        <dbReference type="ARBA" id="ARBA00022989"/>
    </source>
</evidence>
<comment type="subcellular location">
    <subcellularLocation>
        <location evidence="3">Endosome</location>
        <location evidence="3">Multivesicular body membrane</location>
        <topology evidence="3">Single-pass type II membrane protein</topology>
    </subcellularLocation>
    <subcellularLocation>
        <location evidence="2">Prevacuolar compartment membrane</location>
        <topology evidence="2">Single-pass type II membrane protein</topology>
    </subcellularLocation>
</comment>
<evidence type="ECO:0000256" key="6">
    <source>
        <dbReference type="ARBA" id="ARBA00022692"/>
    </source>
</evidence>
<dbReference type="InterPro" id="IPR029058">
    <property type="entry name" value="AB_hydrolase_fold"/>
</dbReference>